<evidence type="ECO:0000313" key="3">
    <source>
        <dbReference type="Proteomes" id="UP000295497"/>
    </source>
</evidence>
<dbReference type="Proteomes" id="UP000295497">
    <property type="component" value="Chromosome"/>
</dbReference>
<gene>
    <name evidence="2" type="ORF">SOCE836_049950</name>
</gene>
<dbReference type="AlphaFoldDB" id="A0A4P2QRE1"/>
<protein>
    <submittedName>
        <fullName evidence="2">Uncharacterized protein</fullName>
    </submittedName>
</protein>
<accession>A0A4P2QRE1</accession>
<feature type="transmembrane region" description="Helical" evidence="1">
    <location>
        <begin position="12"/>
        <end position="31"/>
    </location>
</feature>
<keyword evidence="1" id="KW-0472">Membrane</keyword>
<dbReference type="EMBL" id="CP012672">
    <property type="protein sequence ID" value="AUX32847.1"/>
    <property type="molecule type" value="Genomic_DNA"/>
</dbReference>
<name>A0A4P2QRE1_SORCE</name>
<evidence type="ECO:0000313" key="2">
    <source>
        <dbReference type="EMBL" id="AUX32847.1"/>
    </source>
</evidence>
<keyword evidence="1" id="KW-0812">Transmembrane</keyword>
<keyword evidence="1" id="KW-1133">Transmembrane helix</keyword>
<reference evidence="2 3" key="1">
    <citation type="submission" date="2015-09" db="EMBL/GenBank/DDBJ databases">
        <title>Sorangium comparison.</title>
        <authorList>
            <person name="Zaburannyi N."/>
            <person name="Bunk B."/>
            <person name="Overmann J."/>
            <person name="Mueller R."/>
        </authorList>
    </citation>
    <scope>NUCLEOTIDE SEQUENCE [LARGE SCALE GENOMIC DNA]</scope>
    <source>
        <strain evidence="2 3">So ce836</strain>
    </source>
</reference>
<sequence length="84" mass="9448">MARLVRGPPMTPFDILVGAAIAALLAFQIYVTVRVFRSRVYETKQKVWQAQLVWLLPIVGAGLVFSILQEEDKAHRDASSHLRS</sequence>
<organism evidence="2 3">
    <name type="scientific">Sorangium cellulosum</name>
    <name type="common">Polyangium cellulosum</name>
    <dbReference type="NCBI Taxonomy" id="56"/>
    <lineage>
        <taxon>Bacteria</taxon>
        <taxon>Pseudomonadati</taxon>
        <taxon>Myxococcota</taxon>
        <taxon>Polyangia</taxon>
        <taxon>Polyangiales</taxon>
        <taxon>Polyangiaceae</taxon>
        <taxon>Sorangium</taxon>
    </lineage>
</organism>
<evidence type="ECO:0000256" key="1">
    <source>
        <dbReference type="SAM" id="Phobius"/>
    </source>
</evidence>
<proteinExistence type="predicted"/>
<feature type="transmembrane region" description="Helical" evidence="1">
    <location>
        <begin position="51"/>
        <end position="68"/>
    </location>
</feature>